<dbReference type="InterPro" id="IPR043131">
    <property type="entry name" value="BCAT-like_N"/>
</dbReference>
<evidence type="ECO:0000256" key="5">
    <source>
        <dbReference type="RuleBase" id="RU004516"/>
    </source>
</evidence>
<dbReference type="Pfam" id="PF01063">
    <property type="entry name" value="Aminotran_4"/>
    <property type="match status" value="1"/>
</dbReference>
<dbReference type="InterPro" id="IPR050571">
    <property type="entry name" value="Class-IV_PLP-Dep_Aminotrnsfr"/>
</dbReference>
<dbReference type="FunFam" id="3.20.10.10:FF:000002">
    <property type="entry name" value="D-alanine aminotransferase"/>
    <property type="match status" value="1"/>
</dbReference>
<dbReference type="GO" id="GO:0005829">
    <property type="term" value="C:cytosol"/>
    <property type="evidence" value="ECO:0007669"/>
    <property type="project" value="TreeGrafter"/>
</dbReference>
<evidence type="ECO:0000256" key="2">
    <source>
        <dbReference type="ARBA" id="ARBA00009320"/>
    </source>
</evidence>
<organism evidence="6 7">
    <name type="scientific">Acetitomaculum ruminis DSM 5522</name>
    <dbReference type="NCBI Taxonomy" id="1120918"/>
    <lineage>
        <taxon>Bacteria</taxon>
        <taxon>Bacillati</taxon>
        <taxon>Bacillota</taxon>
        <taxon>Clostridia</taxon>
        <taxon>Lachnospirales</taxon>
        <taxon>Lachnospiraceae</taxon>
        <taxon>Acetitomaculum</taxon>
    </lineage>
</organism>
<dbReference type="InterPro" id="IPR001544">
    <property type="entry name" value="Aminotrans_IV"/>
</dbReference>
<dbReference type="CDD" id="cd00449">
    <property type="entry name" value="PLPDE_IV"/>
    <property type="match status" value="1"/>
</dbReference>
<dbReference type="InterPro" id="IPR036038">
    <property type="entry name" value="Aminotransferase-like"/>
</dbReference>
<dbReference type="GO" id="GO:0046394">
    <property type="term" value="P:carboxylic acid biosynthetic process"/>
    <property type="evidence" value="ECO:0007669"/>
    <property type="project" value="UniProtKB-ARBA"/>
</dbReference>
<dbReference type="PANTHER" id="PTHR42743:SF11">
    <property type="entry name" value="AMINODEOXYCHORISMATE LYASE"/>
    <property type="match status" value="1"/>
</dbReference>
<accession>A0A1I0ZM11</accession>
<dbReference type="InterPro" id="IPR018300">
    <property type="entry name" value="Aminotrans_IV_CS"/>
</dbReference>
<dbReference type="InterPro" id="IPR043132">
    <property type="entry name" value="BCAT-like_C"/>
</dbReference>
<dbReference type="GO" id="GO:0016829">
    <property type="term" value="F:lyase activity"/>
    <property type="evidence" value="ECO:0007669"/>
    <property type="project" value="UniProtKB-KW"/>
</dbReference>
<dbReference type="Proteomes" id="UP000198838">
    <property type="component" value="Unassembled WGS sequence"/>
</dbReference>
<keyword evidence="3 5" id="KW-0663">Pyridoxal phosphate</keyword>
<reference evidence="6 7" key="1">
    <citation type="submission" date="2016-10" db="EMBL/GenBank/DDBJ databases">
        <authorList>
            <person name="de Groot N.N."/>
        </authorList>
    </citation>
    <scope>NUCLEOTIDE SEQUENCE [LARGE SCALE GENOMIC DNA]</scope>
    <source>
        <strain evidence="6 7">DSM 5522</strain>
    </source>
</reference>
<evidence type="ECO:0000256" key="1">
    <source>
        <dbReference type="ARBA" id="ARBA00001933"/>
    </source>
</evidence>
<name>A0A1I0ZM11_9FIRM</name>
<keyword evidence="6" id="KW-0456">Lyase</keyword>
<evidence type="ECO:0000313" key="7">
    <source>
        <dbReference type="Proteomes" id="UP000198838"/>
    </source>
</evidence>
<dbReference type="Gene3D" id="3.20.10.10">
    <property type="entry name" value="D-amino Acid Aminotransferase, subunit A, domain 2"/>
    <property type="match status" value="1"/>
</dbReference>
<evidence type="ECO:0000256" key="4">
    <source>
        <dbReference type="RuleBase" id="RU004106"/>
    </source>
</evidence>
<dbReference type="AlphaFoldDB" id="A0A1I0ZM11"/>
<dbReference type="EMBL" id="FOJY01000016">
    <property type="protein sequence ID" value="SFB26402.1"/>
    <property type="molecule type" value="Genomic_DNA"/>
</dbReference>
<dbReference type="Gene3D" id="3.30.470.10">
    <property type="match status" value="1"/>
</dbReference>
<protein>
    <submittedName>
        <fullName evidence="6">4-amino-4-deoxychorismate lyase</fullName>
    </submittedName>
</protein>
<evidence type="ECO:0000313" key="6">
    <source>
        <dbReference type="EMBL" id="SFB26402.1"/>
    </source>
</evidence>
<comment type="cofactor">
    <cofactor evidence="1 5">
        <name>pyridoxal 5'-phosphate</name>
        <dbReference type="ChEBI" id="CHEBI:597326"/>
    </cofactor>
</comment>
<proteinExistence type="inferred from homology"/>
<dbReference type="SUPFAM" id="SSF56752">
    <property type="entry name" value="D-aminoacid aminotransferase-like PLP-dependent enzymes"/>
    <property type="match status" value="1"/>
</dbReference>
<sequence>MNIVLDDGFSFGLGVFETICLKEGRALLLDWHLERINNSLEYFNIYQRISKKEVEKWLEENKEDISKDSSGKKAFKIMASASNKIFLLRDNPYDKEKTDRGFNLEYSNVLRNESSSLVYHKSFNYGDNILEKRRLKNTATDEVIFLNSKGQISEGSTTNIFFVRDKKIYTPQKECGLLPGILRRFIIEKFDVKEEKLYPKDVYDMEECFVTNSLMGIMPVNKLADKYFERGEIIRKCQNIYQSYME</sequence>
<dbReference type="PROSITE" id="PS00770">
    <property type="entry name" value="AA_TRANSFER_CLASS_4"/>
    <property type="match status" value="1"/>
</dbReference>
<dbReference type="RefSeq" id="WP_177205641.1">
    <property type="nucleotide sequence ID" value="NZ_FOJY01000016.1"/>
</dbReference>
<evidence type="ECO:0000256" key="3">
    <source>
        <dbReference type="ARBA" id="ARBA00022898"/>
    </source>
</evidence>
<dbReference type="PANTHER" id="PTHR42743">
    <property type="entry name" value="AMINO-ACID AMINOTRANSFERASE"/>
    <property type="match status" value="1"/>
</dbReference>
<keyword evidence="7" id="KW-1185">Reference proteome</keyword>
<gene>
    <name evidence="6" type="ORF">SAMN05216249_11616</name>
</gene>
<dbReference type="STRING" id="1120918.SAMN05216249_11616"/>
<comment type="similarity">
    <text evidence="2 4">Belongs to the class-IV pyridoxal-phosphate-dependent aminotransferase family.</text>
</comment>
<dbReference type="GO" id="GO:0008652">
    <property type="term" value="P:amino acid biosynthetic process"/>
    <property type="evidence" value="ECO:0007669"/>
    <property type="project" value="UniProtKB-ARBA"/>
</dbReference>